<dbReference type="Proteomes" id="UP000604046">
    <property type="component" value="Unassembled WGS sequence"/>
</dbReference>
<comment type="caution">
    <text evidence="5">The sequence shown here is derived from an EMBL/GenBank/DDBJ whole genome shotgun (WGS) entry which is preliminary data.</text>
</comment>
<name>A0A812GCF8_9DINO</name>
<keyword evidence="1" id="KW-0408">Iron</keyword>
<dbReference type="SUPFAM" id="SSF51197">
    <property type="entry name" value="Clavaminate synthase-like"/>
    <property type="match status" value="1"/>
</dbReference>
<dbReference type="GO" id="GO:0016491">
    <property type="term" value="F:oxidoreductase activity"/>
    <property type="evidence" value="ECO:0007669"/>
    <property type="project" value="UniProtKB-KW"/>
</dbReference>
<protein>
    <submittedName>
        <fullName evidence="5">Egl-4 protein</fullName>
    </submittedName>
</protein>
<organism evidence="5 6">
    <name type="scientific">Symbiodinium natans</name>
    <dbReference type="NCBI Taxonomy" id="878477"/>
    <lineage>
        <taxon>Eukaryota</taxon>
        <taxon>Sar</taxon>
        <taxon>Alveolata</taxon>
        <taxon>Dinophyceae</taxon>
        <taxon>Suessiales</taxon>
        <taxon>Symbiodiniaceae</taxon>
        <taxon>Symbiodinium</taxon>
    </lineage>
</organism>
<evidence type="ECO:0000313" key="5">
    <source>
        <dbReference type="EMBL" id="CAE6914336.1"/>
    </source>
</evidence>
<feature type="region of interest" description="Disordered" evidence="3">
    <location>
        <begin position="110"/>
        <end position="130"/>
    </location>
</feature>
<dbReference type="PANTHER" id="PTHR42256">
    <property type="entry name" value="OXOGLUTARATE/IRON-DEPENDENT DIOXYGENASE"/>
    <property type="match status" value="1"/>
</dbReference>
<keyword evidence="1" id="KW-0479">Metal-binding</keyword>
<evidence type="ECO:0000256" key="3">
    <source>
        <dbReference type="SAM" id="MobiDB-lite"/>
    </source>
</evidence>
<keyword evidence="2" id="KW-0175">Coiled coil</keyword>
<sequence>MTSASPEVGHGSFWKIVGGIDKGGVLVREGAGLNSPALEQRLSTGAVVEEVALQENRLQFRLVSGCGPPHGWISAQLSNRPLAVRMPTDPTPDGESVEASLDTTRSCQVLSHPFGQSSGHTAPTARQEERASQILEKGTKHISSCMCDAGNLDFFYMLKEELAQGQRLFSGNWKPGNDGKWKTPWRNGLGSEQVEDSNGHKLPGLAKTLQRLCELANADMLQWWANYYEDGSVGCEFHHDGHAEFNITAGASFGAPRYLTFQHEHSELERSYLQNNGDVFAFDAHVDEDFLHGVYPVDAKIGPRISIIIMGRCRGQGINSNFFQDQASNRLDFVNSCRQRLLQLQKQIAAQEANLKAKEAAVEAAGEAGEDLLDAAYEVSSDHVVFTNRVVDLLDQLAEAASLRTRSWDQSQLARLQNDALLAMKQQRSTLTALKEIFNKEVKLLKKSKVRSR</sequence>
<feature type="compositionally biased region" description="Polar residues" evidence="3">
    <location>
        <begin position="110"/>
        <end position="121"/>
    </location>
</feature>
<evidence type="ECO:0000256" key="2">
    <source>
        <dbReference type="SAM" id="Coils"/>
    </source>
</evidence>
<comment type="similarity">
    <text evidence="1">Belongs to the iron/ascorbate-dependent oxidoreductase family.</text>
</comment>
<gene>
    <name evidence="5" type="primary">egl-4</name>
    <name evidence="5" type="ORF">SNAT2548_LOCUS225</name>
</gene>
<feature type="domain" description="Fe2OG dioxygenase" evidence="4">
    <location>
        <begin position="217"/>
        <end position="315"/>
    </location>
</feature>
<proteinExistence type="inferred from homology"/>
<evidence type="ECO:0000313" key="6">
    <source>
        <dbReference type="Proteomes" id="UP000604046"/>
    </source>
</evidence>
<evidence type="ECO:0000259" key="4">
    <source>
        <dbReference type="PROSITE" id="PS51471"/>
    </source>
</evidence>
<keyword evidence="1" id="KW-0560">Oxidoreductase</keyword>
<reference evidence="5" key="1">
    <citation type="submission" date="2021-02" db="EMBL/GenBank/DDBJ databases">
        <authorList>
            <person name="Dougan E. K."/>
            <person name="Rhodes N."/>
            <person name="Thang M."/>
            <person name="Chan C."/>
        </authorList>
    </citation>
    <scope>NUCLEOTIDE SEQUENCE</scope>
</reference>
<accession>A0A812GCF8</accession>
<dbReference type="OrthoDB" id="10464314at2759"/>
<dbReference type="InterPro" id="IPR037151">
    <property type="entry name" value="AlkB-like_sf"/>
</dbReference>
<evidence type="ECO:0000256" key="1">
    <source>
        <dbReference type="RuleBase" id="RU003682"/>
    </source>
</evidence>
<feature type="coiled-coil region" evidence="2">
    <location>
        <begin position="334"/>
        <end position="368"/>
    </location>
</feature>
<dbReference type="PANTHER" id="PTHR42256:SF1">
    <property type="entry name" value="FE2OG DIOXYGENASE DOMAIN-CONTAINING PROTEIN"/>
    <property type="match status" value="1"/>
</dbReference>
<dbReference type="InterPro" id="IPR005123">
    <property type="entry name" value="Oxoglu/Fe-dep_dioxygenase_dom"/>
</dbReference>
<dbReference type="PROSITE" id="PS51471">
    <property type="entry name" value="FE2OG_OXY"/>
    <property type="match status" value="1"/>
</dbReference>
<dbReference type="Gene3D" id="2.60.120.590">
    <property type="entry name" value="Alpha-ketoglutarate-dependent dioxygenase AlkB-like"/>
    <property type="match status" value="1"/>
</dbReference>
<dbReference type="GO" id="GO:0046872">
    <property type="term" value="F:metal ion binding"/>
    <property type="evidence" value="ECO:0007669"/>
    <property type="project" value="UniProtKB-KW"/>
</dbReference>
<dbReference type="AlphaFoldDB" id="A0A812GCF8"/>
<dbReference type="EMBL" id="CAJNDS010000005">
    <property type="protein sequence ID" value="CAE6914336.1"/>
    <property type="molecule type" value="Genomic_DNA"/>
</dbReference>
<keyword evidence="6" id="KW-1185">Reference proteome</keyword>